<evidence type="ECO:0000259" key="3">
    <source>
        <dbReference type="PROSITE" id="PS51294"/>
    </source>
</evidence>
<accession>A0AAV7ZI74</accession>
<dbReference type="Pfam" id="PF00249">
    <property type="entry name" value="Myb_DNA-binding"/>
    <property type="match status" value="1"/>
</dbReference>
<evidence type="ECO:0000256" key="1">
    <source>
        <dbReference type="SAM" id="MobiDB-lite"/>
    </source>
</evidence>
<dbReference type="PROSITE" id="PS50090">
    <property type="entry name" value="MYB_LIKE"/>
    <property type="match status" value="1"/>
</dbReference>
<organism evidence="4 5">
    <name type="scientific">Anaeramoeba flamelloides</name>
    <dbReference type="NCBI Taxonomy" id="1746091"/>
    <lineage>
        <taxon>Eukaryota</taxon>
        <taxon>Metamonada</taxon>
        <taxon>Anaeramoebidae</taxon>
        <taxon>Anaeramoeba</taxon>
    </lineage>
</organism>
<dbReference type="GO" id="GO:0005634">
    <property type="term" value="C:nucleus"/>
    <property type="evidence" value="ECO:0007669"/>
    <property type="project" value="TreeGrafter"/>
</dbReference>
<dbReference type="Gene3D" id="1.10.10.60">
    <property type="entry name" value="Homeodomain-like"/>
    <property type="match status" value="1"/>
</dbReference>
<dbReference type="InterPro" id="IPR017930">
    <property type="entry name" value="Myb_dom"/>
</dbReference>
<evidence type="ECO:0000259" key="2">
    <source>
        <dbReference type="PROSITE" id="PS50090"/>
    </source>
</evidence>
<dbReference type="PROSITE" id="PS51294">
    <property type="entry name" value="HTH_MYB"/>
    <property type="match status" value="1"/>
</dbReference>
<comment type="caution">
    <text evidence="4">The sequence shown here is derived from an EMBL/GenBank/DDBJ whole genome shotgun (WGS) entry which is preliminary data.</text>
</comment>
<dbReference type="InterPro" id="IPR050560">
    <property type="entry name" value="MYB_TF"/>
</dbReference>
<dbReference type="SUPFAM" id="SSF46689">
    <property type="entry name" value="Homeodomain-like"/>
    <property type="match status" value="1"/>
</dbReference>
<dbReference type="Proteomes" id="UP001146793">
    <property type="component" value="Unassembled WGS sequence"/>
</dbReference>
<protein>
    <submittedName>
        <fullName evidence="4">Myb protein-related</fullName>
    </submittedName>
</protein>
<feature type="compositionally biased region" description="Basic residues" evidence="1">
    <location>
        <begin position="83"/>
        <end position="99"/>
    </location>
</feature>
<sequence>MSLYDILYPYNIYKHTNLFITLERWKNVLDPNIDRRPFTKEEKKLLFELHKINGNSWKTIAKSFSRRTENFIKNQWYCDQRKTERKKKKKKRNTKHLSKKNPNYNNKTKRIRKKKIKIIYPNRKRSYRSEISRKSTKIKLKKIKMNNNITGSSNSHLGIFTPISKKIKIEQFPREDVSTEKSLNNFINNKNIIPENIFQNTYYRNYPNRTLISHDQNQEMNFQTEISQLGDNITFYEDLQNCTFFESSILGVPLDLFHQICLSHENYEKDIDAQFQDFYNLTLN</sequence>
<dbReference type="PANTHER" id="PTHR45614:SF25">
    <property type="entry name" value="MYB PROTEIN"/>
    <property type="match status" value="1"/>
</dbReference>
<dbReference type="InterPro" id="IPR001005">
    <property type="entry name" value="SANT/Myb"/>
</dbReference>
<dbReference type="InterPro" id="IPR009057">
    <property type="entry name" value="Homeodomain-like_sf"/>
</dbReference>
<name>A0AAV7ZI74_9EUKA</name>
<gene>
    <name evidence="4" type="ORF">M0812_13720</name>
</gene>
<dbReference type="GO" id="GO:0000981">
    <property type="term" value="F:DNA-binding transcription factor activity, RNA polymerase II-specific"/>
    <property type="evidence" value="ECO:0007669"/>
    <property type="project" value="TreeGrafter"/>
</dbReference>
<feature type="region of interest" description="Disordered" evidence="1">
    <location>
        <begin position="82"/>
        <end position="105"/>
    </location>
</feature>
<dbReference type="GO" id="GO:0000978">
    <property type="term" value="F:RNA polymerase II cis-regulatory region sequence-specific DNA binding"/>
    <property type="evidence" value="ECO:0007669"/>
    <property type="project" value="TreeGrafter"/>
</dbReference>
<dbReference type="CDD" id="cd00167">
    <property type="entry name" value="SANT"/>
    <property type="match status" value="1"/>
</dbReference>
<dbReference type="PANTHER" id="PTHR45614">
    <property type="entry name" value="MYB PROTEIN-RELATED"/>
    <property type="match status" value="1"/>
</dbReference>
<proteinExistence type="predicted"/>
<evidence type="ECO:0000313" key="4">
    <source>
        <dbReference type="EMBL" id="KAJ3441706.1"/>
    </source>
</evidence>
<reference evidence="4" key="1">
    <citation type="submission" date="2022-08" db="EMBL/GenBank/DDBJ databases">
        <title>Novel sulphate-reducing endosymbionts in the free-living metamonad Anaeramoeba.</title>
        <authorList>
            <person name="Jerlstrom-Hultqvist J."/>
            <person name="Cepicka I."/>
            <person name="Gallot-Lavallee L."/>
            <person name="Salas-Leiva D."/>
            <person name="Curtis B.A."/>
            <person name="Zahonova K."/>
            <person name="Pipaliya S."/>
            <person name="Dacks J."/>
            <person name="Roger A.J."/>
        </authorList>
    </citation>
    <scope>NUCLEOTIDE SEQUENCE</scope>
    <source>
        <strain evidence="4">Busselton2</strain>
    </source>
</reference>
<feature type="domain" description="Myb-like" evidence="2">
    <location>
        <begin position="30"/>
        <end position="76"/>
    </location>
</feature>
<feature type="domain" description="HTH myb-type" evidence="3">
    <location>
        <begin position="30"/>
        <end position="89"/>
    </location>
</feature>
<dbReference type="EMBL" id="JANTQA010000029">
    <property type="protein sequence ID" value="KAJ3441706.1"/>
    <property type="molecule type" value="Genomic_DNA"/>
</dbReference>
<dbReference type="SMART" id="SM00717">
    <property type="entry name" value="SANT"/>
    <property type="match status" value="1"/>
</dbReference>
<evidence type="ECO:0000313" key="5">
    <source>
        <dbReference type="Proteomes" id="UP001146793"/>
    </source>
</evidence>
<dbReference type="AlphaFoldDB" id="A0AAV7ZI74"/>